<dbReference type="Proteomes" id="UP000541444">
    <property type="component" value="Unassembled WGS sequence"/>
</dbReference>
<feature type="domain" description="DUF7705" evidence="2">
    <location>
        <begin position="54"/>
        <end position="469"/>
    </location>
</feature>
<dbReference type="PANTHER" id="PTHR33916:SF1">
    <property type="entry name" value="EXPANSIN-LIKE EG45 DOMAIN-CONTAINING PROTEIN"/>
    <property type="match status" value="1"/>
</dbReference>
<gene>
    <name evidence="3" type="ORF">GIB67_028428</name>
</gene>
<accession>A0A7J7MBW5</accession>
<keyword evidence="4" id="KW-1185">Reference proteome</keyword>
<dbReference type="EMBL" id="JACGCM010001639">
    <property type="protein sequence ID" value="KAF6152386.1"/>
    <property type="molecule type" value="Genomic_DNA"/>
</dbReference>
<dbReference type="AlphaFoldDB" id="A0A7J7MBW5"/>
<evidence type="ECO:0000313" key="3">
    <source>
        <dbReference type="EMBL" id="KAF6152386.1"/>
    </source>
</evidence>
<dbReference type="PANTHER" id="PTHR33916">
    <property type="entry name" value="EXPANSIN-LIKE EG45 DOMAIN-CONTAINING PROTEIN"/>
    <property type="match status" value="1"/>
</dbReference>
<protein>
    <recommendedName>
        <fullName evidence="2">DUF7705 domain-containing protein</fullName>
    </recommendedName>
</protein>
<proteinExistence type="predicted"/>
<sequence length="479" mass="53065">MAKCAETKFKTAIPATTSVPAAFTPSTTAVTPSTTAGARPMGSSSGSSVLDSLGSGSKCEVHHKVKKSDNSLSAGEDFPVADFKSYTNPDLYAMEKELYLASLCEVHDSSADPWQFWMIMLKNGNFDTNTSLCPENGKIVSPIITDRKFPCFGEGCMNQPLVFHNHSKVVSSDDQMVSLSGSFYGTYDLDANLSKGIGNNSYFSVSWEKNAITGSWIISHILKTSSKYPWLMLYLRADATKGFNGGYHYEGRGIIRKLLQSPNFKVKLTLDVRRSGGPNSQFYLLDIGSCWKNNGDPCDGDVLTDVTRYSEMIINPNTTSWCQPNNLVSCPPYHLSLTGEKIYRNNTSRFPYSAYHLYCSPGNGRYLEKPFDICDPYSNPQAQELVQILPHPEWAVHGYPARKGDGWIGDSRTWELDAGSLSSRLYFYQDPGTKPAKRIWSSINVGTEIYVSPTDESAEWTVSDFDVLISEDSNVSFLL</sequence>
<organism evidence="3 4">
    <name type="scientific">Kingdonia uniflora</name>
    <dbReference type="NCBI Taxonomy" id="39325"/>
    <lineage>
        <taxon>Eukaryota</taxon>
        <taxon>Viridiplantae</taxon>
        <taxon>Streptophyta</taxon>
        <taxon>Embryophyta</taxon>
        <taxon>Tracheophyta</taxon>
        <taxon>Spermatophyta</taxon>
        <taxon>Magnoliopsida</taxon>
        <taxon>Ranunculales</taxon>
        <taxon>Circaeasteraceae</taxon>
        <taxon>Kingdonia</taxon>
    </lineage>
</organism>
<evidence type="ECO:0000256" key="1">
    <source>
        <dbReference type="SAM" id="MobiDB-lite"/>
    </source>
</evidence>
<evidence type="ECO:0000259" key="2">
    <source>
        <dbReference type="Pfam" id="PF24804"/>
    </source>
</evidence>
<comment type="caution">
    <text evidence="3">The sequence shown here is derived from an EMBL/GenBank/DDBJ whole genome shotgun (WGS) entry which is preliminary data.</text>
</comment>
<feature type="region of interest" description="Disordered" evidence="1">
    <location>
        <begin position="29"/>
        <end position="51"/>
    </location>
</feature>
<name>A0A7J7MBW5_9MAGN</name>
<reference evidence="3 4" key="1">
    <citation type="journal article" date="2020" name="IScience">
        <title>Genome Sequencing of the Endangered Kingdonia uniflora (Circaeasteraceae, Ranunculales) Reveals Potential Mechanisms of Evolutionary Specialization.</title>
        <authorList>
            <person name="Sun Y."/>
            <person name="Deng T."/>
            <person name="Zhang A."/>
            <person name="Moore M.J."/>
            <person name="Landis J.B."/>
            <person name="Lin N."/>
            <person name="Zhang H."/>
            <person name="Zhang X."/>
            <person name="Huang J."/>
            <person name="Zhang X."/>
            <person name="Sun H."/>
            <person name="Wang H."/>
        </authorList>
    </citation>
    <scope>NUCLEOTIDE SEQUENCE [LARGE SCALE GENOMIC DNA]</scope>
    <source>
        <strain evidence="3">TB1705</strain>
        <tissue evidence="3">Leaf</tissue>
    </source>
</reference>
<dbReference type="OrthoDB" id="1901892at2759"/>
<dbReference type="Pfam" id="PF24804">
    <property type="entry name" value="DUF7705"/>
    <property type="match status" value="1"/>
</dbReference>
<evidence type="ECO:0000313" key="4">
    <source>
        <dbReference type="Proteomes" id="UP000541444"/>
    </source>
</evidence>
<dbReference type="InterPro" id="IPR056122">
    <property type="entry name" value="DUF7705"/>
</dbReference>